<dbReference type="FunFam" id="3.30.420.10:FF:000045">
    <property type="entry name" value="3'-5' exonuclease DinG"/>
    <property type="match status" value="1"/>
</dbReference>
<evidence type="ECO:0000313" key="3">
    <source>
        <dbReference type="EMBL" id="SDQ24560.1"/>
    </source>
</evidence>
<dbReference type="SUPFAM" id="SSF53098">
    <property type="entry name" value="Ribonuclease H-like"/>
    <property type="match status" value="1"/>
</dbReference>
<evidence type="ECO:0000256" key="1">
    <source>
        <dbReference type="ARBA" id="ARBA00022839"/>
    </source>
</evidence>
<dbReference type="InterPro" id="IPR013520">
    <property type="entry name" value="Ribonucl_H"/>
</dbReference>
<dbReference type="AlphaFoldDB" id="A0A1H0ZAW3"/>
<dbReference type="Pfam" id="PF00929">
    <property type="entry name" value="RNase_T"/>
    <property type="match status" value="1"/>
</dbReference>
<proteinExistence type="predicted"/>
<reference evidence="4" key="1">
    <citation type="submission" date="2016-10" db="EMBL/GenBank/DDBJ databases">
        <authorList>
            <person name="Varghese N."/>
            <person name="Submissions S."/>
        </authorList>
    </citation>
    <scope>NUCLEOTIDE SEQUENCE [LARGE SCALE GENOMIC DNA]</scope>
    <source>
        <strain evidence="4">DSM 45459</strain>
    </source>
</reference>
<dbReference type="SMART" id="SM00479">
    <property type="entry name" value="EXOIII"/>
    <property type="match status" value="1"/>
</dbReference>
<dbReference type="GO" id="GO:0008408">
    <property type="term" value="F:3'-5' exonuclease activity"/>
    <property type="evidence" value="ECO:0007669"/>
    <property type="project" value="TreeGrafter"/>
</dbReference>
<dbReference type="STRING" id="995062.SAMN04489718_0941"/>
<name>A0A1H0ZAW3_9ACTN</name>
<dbReference type="GO" id="GO:0005829">
    <property type="term" value="C:cytosol"/>
    <property type="evidence" value="ECO:0007669"/>
    <property type="project" value="TreeGrafter"/>
</dbReference>
<dbReference type="PANTHER" id="PTHR30231:SF42">
    <property type="entry name" value="EXONUCLEASE"/>
    <property type="match status" value="1"/>
</dbReference>
<protein>
    <submittedName>
        <fullName evidence="3">DNA polymerase-3 subunit epsilon</fullName>
    </submittedName>
</protein>
<dbReference type="PANTHER" id="PTHR30231">
    <property type="entry name" value="DNA POLYMERASE III SUBUNIT EPSILON"/>
    <property type="match status" value="1"/>
</dbReference>
<keyword evidence="1" id="KW-0540">Nuclease</keyword>
<dbReference type="GO" id="GO:0003676">
    <property type="term" value="F:nucleic acid binding"/>
    <property type="evidence" value="ECO:0007669"/>
    <property type="project" value="InterPro"/>
</dbReference>
<feature type="domain" description="Exonuclease" evidence="2">
    <location>
        <begin position="5"/>
        <end position="172"/>
    </location>
</feature>
<dbReference type="InterPro" id="IPR036397">
    <property type="entry name" value="RNaseH_sf"/>
</dbReference>
<dbReference type="SUPFAM" id="SSF52113">
    <property type="entry name" value="BRCT domain"/>
    <property type="match status" value="1"/>
</dbReference>
<dbReference type="CDD" id="cd06130">
    <property type="entry name" value="DNA_pol_III_epsilon_like"/>
    <property type="match status" value="1"/>
</dbReference>
<dbReference type="Proteomes" id="UP000199301">
    <property type="component" value="Unassembled WGS sequence"/>
</dbReference>
<accession>A0A1H0ZAW3</accession>
<keyword evidence="4" id="KW-1185">Reference proteome</keyword>
<dbReference type="InterPro" id="IPR036420">
    <property type="entry name" value="BRCT_dom_sf"/>
</dbReference>
<sequence length="330" mass="34677">MRGLDFVAFDVETANARRGSVCALGVAVVRDGRLVGTHSWLCRPPEPLDHFDPHNVAIHGITPEHVAGQPSFQHCLGEALDVVGDQPVVAHNAAFDTAAVREGCDAEGLMWPTLRYGCTLVWSRRELKGLANHRLPTVAAALDVPLDRHHEAAADAEVCAGILVGLAGRRGSRTVEDFAAATGTRLGFVGTDTWQGCRTVSGGRGGGGGFREELTAPAVNIAADPEHPLCGGVVVVTGSLSVSRQRAWDLAAECGATPNKDVTKRSTHLVVGDGFTGDLSPGFTTGKVAKALRRREKGQRLEILTEAEFTALVTGERSSSVTEVGPSASP</sequence>
<gene>
    <name evidence="3" type="ORF">SAMN04489718_0941</name>
</gene>
<dbReference type="EMBL" id="FNKO01000001">
    <property type="protein sequence ID" value="SDQ24560.1"/>
    <property type="molecule type" value="Genomic_DNA"/>
</dbReference>
<organism evidence="3 4">
    <name type="scientific">Actinopolyspora saharensis</name>
    <dbReference type="NCBI Taxonomy" id="995062"/>
    <lineage>
        <taxon>Bacteria</taxon>
        <taxon>Bacillati</taxon>
        <taxon>Actinomycetota</taxon>
        <taxon>Actinomycetes</taxon>
        <taxon>Actinopolysporales</taxon>
        <taxon>Actinopolysporaceae</taxon>
        <taxon>Actinopolyspora</taxon>
    </lineage>
</organism>
<dbReference type="RefSeq" id="WP_092521321.1">
    <property type="nucleotide sequence ID" value="NZ_FNKO01000001.1"/>
</dbReference>
<dbReference type="Gene3D" id="3.40.50.10190">
    <property type="entry name" value="BRCT domain"/>
    <property type="match status" value="1"/>
</dbReference>
<dbReference type="OrthoDB" id="9803913at2"/>
<evidence type="ECO:0000313" key="4">
    <source>
        <dbReference type="Proteomes" id="UP000199301"/>
    </source>
</evidence>
<dbReference type="InterPro" id="IPR012337">
    <property type="entry name" value="RNaseH-like_sf"/>
</dbReference>
<keyword evidence="1" id="KW-0269">Exonuclease</keyword>
<dbReference type="CDD" id="cd17748">
    <property type="entry name" value="BRCT_DNA_ligase_like"/>
    <property type="match status" value="1"/>
</dbReference>
<dbReference type="Gene3D" id="3.30.420.10">
    <property type="entry name" value="Ribonuclease H-like superfamily/Ribonuclease H"/>
    <property type="match status" value="1"/>
</dbReference>
<keyword evidence="1" id="KW-0378">Hydrolase</keyword>
<evidence type="ECO:0000259" key="2">
    <source>
        <dbReference type="SMART" id="SM00479"/>
    </source>
</evidence>